<keyword evidence="2" id="KW-1185">Reference proteome</keyword>
<dbReference type="RefSeq" id="WP_192600635.1">
    <property type="nucleotide sequence ID" value="NZ_JADBEL010000046.1"/>
</dbReference>
<comment type="caution">
    <text evidence="1">The sequence shown here is derived from an EMBL/GenBank/DDBJ whole genome shotgun (WGS) entry which is preliminary data.</text>
</comment>
<gene>
    <name evidence="1" type="ORF">H4683_004177</name>
</gene>
<protein>
    <recommendedName>
        <fullName evidence="3">DUF4367 domain-containing protein</fullName>
    </recommendedName>
</protein>
<evidence type="ECO:0000313" key="1">
    <source>
        <dbReference type="EMBL" id="MBE1557048.1"/>
    </source>
</evidence>
<accession>A0A927MM03</accession>
<dbReference type="EMBL" id="JADBEL010000046">
    <property type="protein sequence ID" value="MBE1557048.1"/>
    <property type="molecule type" value="Genomic_DNA"/>
</dbReference>
<evidence type="ECO:0000313" key="2">
    <source>
        <dbReference type="Proteomes" id="UP000658225"/>
    </source>
</evidence>
<sequence>MDELQGELARKEINFNYEKDNLPLFMSAVFESPEEIDGEDLKLPGEKLVTIRGQEGLIMESGDFRSLLWKENGVSYSIVLDDPSLTFEELIEWTNDMVLVE</sequence>
<proteinExistence type="predicted"/>
<evidence type="ECO:0008006" key="3">
    <source>
        <dbReference type="Google" id="ProtNLM"/>
    </source>
</evidence>
<reference evidence="1" key="1">
    <citation type="submission" date="2020-10" db="EMBL/GenBank/DDBJ databases">
        <title>Genomic Encyclopedia of Type Strains, Phase IV (KMG-IV): sequencing the most valuable type-strain genomes for metagenomic binning, comparative biology and taxonomic classification.</title>
        <authorList>
            <person name="Goeker M."/>
        </authorList>
    </citation>
    <scope>NUCLEOTIDE SEQUENCE</scope>
    <source>
        <strain evidence="1">DSM 13886</strain>
    </source>
</reference>
<organism evidence="1 2">
    <name type="scientific">Sporosarcina limicola</name>
    <dbReference type="NCBI Taxonomy" id="34101"/>
    <lineage>
        <taxon>Bacteria</taxon>
        <taxon>Bacillati</taxon>
        <taxon>Bacillota</taxon>
        <taxon>Bacilli</taxon>
        <taxon>Bacillales</taxon>
        <taxon>Caryophanaceae</taxon>
        <taxon>Sporosarcina</taxon>
    </lineage>
</organism>
<dbReference type="Proteomes" id="UP000658225">
    <property type="component" value="Unassembled WGS sequence"/>
</dbReference>
<dbReference type="AlphaFoldDB" id="A0A927MM03"/>
<name>A0A927MM03_9BACL</name>